<gene>
    <name evidence="1" type="ORF">IW19_24830</name>
</gene>
<organism evidence="1 2">
    <name type="scientific">Flavobacterium reichenbachii</name>
    <dbReference type="NCBI Taxonomy" id="362418"/>
    <lineage>
        <taxon>Bacteria</taxon>
        <taxon>Pseudomonadati</taxon>
        <taxon>Bacteroidota</taxon>
        <taxon>Flavobacteriia</taxon>
        <taxon>Flavobacteriales</taxon>
        <taxon>Flavobacteriaceae</taxon>
        <taxon>Flavobacterium</taxon>
    </lineage>
</organism>
<evidence type="ECO:0000313" key="1">
    <source>
        <dbReference type="EMBL" id="KFF02213.1"/>
    </source>
</evidence>
<protein>
    <submittedName>
        <fullName evidence="1">Uncharacterized protein</fullName>
    </submittedName>
</protein>
<comment type="caution">
    <text evidence="1">The sequence shown here is derived from an EMBL/GenBank/DDBJ whole genome shotgun (WGS) entry which is preliminary data.</text>
</comment>
<dbReference type="Proteomes" id="UP000028715">
    <property type="component" value="Unassembled WGS sequence"/>
</dbReference>
<dbReference type="AlphaFoldDB" id="A0A085ZCP9"/>
<dbReference type="EMBL" id="JPRL01000006">
    <property type="protein sequence ID" value="KFF02213.1"/>
    <property type="molecule type" value="Genomic_DNA"/>
</dbReference>
<name>A0A085ZCP9_9FLAO</name>
<keyword evidence="2" id="KW-1185">Reference proteome</keyword>
<dbReference type="RefSeq" id="WP_035690357.1">
    <property type="nucleotide sequence ID" value="NZ_JPRL01000006.1"/>
</dbReference>
<evidence type="ECO:0000313" key="2">
    <source>
        <dbReference type="Proteomes" id="UP000028715"/>
    </source>
</evidence>
<sequence length="173" mass="20441">MKKYINVVFLLGILFSLNSCRVYDNYYHKIKNNRVEFHSIVKYIIKEKLLEKMDSVLIHQNNSISLEKACIHYNKHDKNNKLTDKRLIEFMNKYDLDRICLEKQNNEFYSTVIIFHKEYNPITGSSKTVDYDYGKSRSRDKILLGEKKIGGTYSKIIDSVFIYSIDKSPSFGQ</sequence>
<accession>A0A085ZCP9</accession>
<proteinExistence type="predicted"/>
<reference evidence="1 2" key="1">
    <citation type="submission" date="2014-07" db="EMBL/GenBank/DDBJ databases">
        <title>Genome of Flavobacterium reichenbachii LMG 25512.</title>
        <authorList>
            <person name="Stropko S.J."/>
            <person name="Pipes S.E."/>
            <person name="Newman J.D."/>
        </authorList>
    </citation>
    <scope>NUCLEOTIDE SEQUENCE [LARGE SCALE GENOMIC DNA]</scope>
    <source>
        <strain evidence="1 2">LMG 25512</strain>
    </source>
</reference>